<keyword evidence="4" id="KW-1185">Reference proteome</keyword>
<keyword evidence="1" id="KW-0238">DNA-binding</keyword>
<dbReference type="InterPro" id="IPR050807">
    <property type="entry name" value="TransReg_Diox_bact_type"/>
</dbReference>
<dbReference type="EMBL" id="JAROCG010000002">
    <property type="protein sequence ID" value="MDN4612203.1"/>
    <property type="molecule type" value="Genomic_DNA"/>
</dbReference>
<dbReference type="InterPro" id="IPR001387">
    <property type="entry name" value="Cro/C1-type_HTH"/>
</dbReference>
<dbReference type="SMART" id="SM00530">
    <property type="entry name" value="HTH_XRE"/>
    <property type="match status" value="1"/>
</dbReference>
<dbReference type="InterPro" id="IPR010982">
    <property type="entry name" value="Lambda_DNA-bd_dom_sf"/>
</dbReference>
<dbReference type="Gene3D" id="1.10.260.40">
    <property type="entry name" value="lambda repressor-like DNA-binding domains"/>
    <property type="match status" value="1"/>
</dbReference>
<evidence type="ECO:0000313" key="3">
    <source>
        <dbReference type="EMBL" id="MDN4612203.1"/>
    </source>
</evidence>
<dbReference type="SUPFAM" id="SSF51182">
    <property type="entry name" value="RmlC-like cupins"/>
    <property type="match status" value="1"/>
</dbReference>
<dbReference type="SUPFAM" id="SSF47413">
    <property type="entry name" value="lambda repressor-like DNA-binding domains"/>
    <property type="match status" value="1"/>
</dbReference>
<name>A0ABT8K431_9MICC</name>
<gene>
    <name evidence="3" type="ORF">P5G52_15155</name>
</gene>
<dbReference type="InterPro" id="IPR011051">
    <property type="entry name" value="RmlC_Cupin_sf"/>
</dbReference>
<feature type="domain" description="HTH cro/C1-type" evidence="2">
    <location>
        <begin position="20"/>
        <end position="74"/>
    </location>
</feature>
<dbReference type="PROSITE" id="PS50943">
    <property type="entry name" value="HTH_CROC1"/>
    <property type="match status" value="1"/>
</dbReference>
<dbReference type="RefSeq" id="WP_301229032.1">
    <property type="nucleotide sequence ID" value="NZ_JAROCG010000002.1"/>
</dbReference>
<reference evidence="3" key="1">
    <citation type="submission" date="2023-06" db="EMBL/GenBank/DDBJ databases">
        <title>MT1 and MT2 Draft Genomes of Novel Species.</title>
        <authorList>
            <person name="Venkateswaran K."/>
        </authorList>
    </citation>
    <scope>NUCLEOTIDE SEQUENCE</scope>
    <source>
        <strain evidence="3">IIF3SC-B10</strain>
    </source>
</reference>
<evidence type="ECO:0000259" key="2">
    <source>
        <dbReference type="PROSITE" id="PS50943"/>
    </source>
</evidence>
<comment type="caution">
    <text evidence="3">The sequence shown here is derived from an EMBL/GenBank/DDBJ whole genome shotgun (WGS) entry which is preliminary data.</text>
</comment>
<dbReference type="Gene3D" id="2.60.120.10">
    <property type="entry name" value="Jelly Rolls"/>
    <property type="match status" value="1"/>
</dbReference>
<accession>A0ABT8K431</accession>
<dbReference type="PANTHER" id="PTHR46797">
    <property type="entry name" value="HTH-TYPE TRANSCRIPTIONAL REGULATOR"/>
    <property type="match status" value="1"/>
</dbReference>
<proteinExistence type="predicted"/>
<evidence type="ECO:0000256" key="1">
    <source>
        <dbReference type="ARBA" id="ARBA00023125"/>
    </source>
</evidence>
<dbReference type="InterPro" id="IPR014710">
    <property type="entry name" value="RmlC-like_jellyroll"/>
</dbReference>
<evidence type="ECO:0000313" key="4">
    <source>
        <dbReference type="Proteomes" id="UP001174209"/>
    </source>
</evidence>
<dbReference type="Proteomes" id="UP001174209">
    <property type="component" value="Unassembled WGS sequence"/>
</dbReference>
<protein>
    <submittedName>
        <fullName evidence="3">Helix-turn-helix transcriptional regulator</fullName>
    </submittedName>
</protein>
<organism evidence="3 4">
    <name type="scientific">Arthrobacter burdickii</name>
    <dbReference type="NCBI Taxonomy" id="3035920"/>
    <lineage>
        <taxon>Bacteria</taxon>
        <taxon>Bacillati</taxon>
        <taxon>Actinomycetota</taxon>
        <taxon>Actinomycetes</taxon>
        <taxon>Micrococcales</taxon>
        <taxon>Micrococcaceae</taxon>
        <taxon>Arthrobacter</taxon>
    </lineage>
</organism>
<dbReference type="Pfam" id="PF01381">
    <property type="entry name" value="HTH_3"/>
    <property type="match status" value="1"/>
</dbReference>
<dbReference type="CDD" id="cd00093">
    <property type="entry name" value="HTH_XRE"/>
    <property type="match status" value="1"/>
</dbReference>
<sequence>MPEDKPDRTGSLRIAVARRITALRREKGLSLSGLAARAGIGKGTLSELEAGTRNATLETLYALAGALGVPLTGLVGDETGRSVSDGVVDARLLMVRLHDDGGTSEVFWLTIAAGGTRISPPHVPGTTEHLRLVRGSARVGPQGAERAVDAGGSRSWSGDTVHCYGSTEGAEGVLVIETPRGPA</sequence>
<dbReference type="PANTHER" id="PTHR46797:SF1">
    <property type="entry name" value="METHYLPHOSPHONATE SYNTHASE"/>
    <property type="match status" value="1"/>
</dbReference>